<dbReference type="PANTHER" id="PTHR28055:SF1">
    <property type="entry name" value="ALTERED INHERITANCE OF MITOCHONDRIA PROTEIN 41, MITOCHONDRIAL"/>
    <property type="match status" value="1"/>
</dbReference>
<dbReference type="Gene3D" id="1.10.1510.10">
    <property type="entry name" value="Uncharacterised protein YqeY/AIM41 PF09424, N-terminal domain"/>
    <property type="match status" value="1"/>
</dbReference>
<dbReference type="InterPro" id="IPR042184">
    <property type="entry name" value="YqeY/Aim41_N"/>
</dbReference>
<protein>
    <submittedName>
        <fullName evidence="1">GatB/YqeY domain-containing protein</fullName>
    </submittedName>
</protein>
<keyword evidence="2" id="KW-1185">Reference proteome</keyword>
<organism evidence="1 2">
    <name type="scientific">Tessaracoccus rhinocerotis</name>
    <dbReference type="NCBI Taxonomy" id="1689449"/>
    <lineage>
        <taxon>Bacteria</taxon>
        <taxon>Bacillati</taxon>
        <taxon>Actinomycetota</taxon>
        <taxon>Actinomycetes</taxon>
        <taxon>Propionibacteriales</taxon>
        <taxon>Propionibacteriaceae</taxon>
        <taxon>Tessaracoccus</taxon>
    </lineage>
</organism>
<evidence type="ECO:0000313" key="2">
    <source>
        <dbReference type="Proteomes" id="UP000317638"/>
    </source>
</evidence>
<dbReference type="Gene3D" id="1.10.10.410">
    <property type="match status" value="1"/>
</dbReference>
<dbReference type="Pfam" id="PF09424">
    <property type="entry name" value="YqeY"/>
    <property type="match status" value="1"/>
</dbReference>
<sequence>MGASKERLRADLASALRAKDEVAKTTIRSLLAAISNEEVAGDTPRALSDAEEIKVITKEQRKRRDSAQTYADAGRQELADHENVEAEFIAAYLPQPLTADELQAMVDAEVQAVRDAGETPSMKQMGAIVKAVNARAAGRADGGTVAGMVKKALGA</sequence>
<gene>
    <name evidence="1" type="ORF">FOJ82_00610</name>
</gene>
<name>A0A553K409_9ACTN</name>
<dbReference type="RefSeq" id="WP_143936538.1">
    <property type="nucleotide sequence ID" value="NZ_VKKG01000001.1"/>
</dbReference>
<dbReference type="GO" id="GO:0016884">
    <property type="term" value="F:carbon-nitrogen ligase activity, with glutamine as amido-N-donor"/>
    <property type="evidence" value="ECO:0007669"/>
    <property type="project" value="InterPro"/>
</dbReference>
<dbReference type="EMBL" id="VKKG01000001">
    <property type="protein sequence ID" value="TRY19449.1"/>
    <property type="molecule type" value="Genomic_DNA"/>
</dbReference>
<proteinExistence type="predicted"/>
<dbReference type="OrthoDB" id="5244551at2"/>
<dbReference type="PANTHER" id="PTHR28055">
    <property type="entry name" value="ALTERED INHERITANCE OF MITOCHONDRIA PROTEIN 41, MITOCHONDRIAL"/>
    <property type="match status" value="1"/>
</dbReference>
<dbReference type="InterPro" id="IPR019004">
    <property type="entry name" value="YqeY/Aim41"/>
</dbReference>
<accession>A0A553K409</accession>
<dbReference type="AlphaFoldDB" id="A0A553K409"/>
<evidence type="ECO:0000313" key="1">
    <source>
        <dbReference type="EMBL" id="TRY19449.1"/>
    </source>
</evidence>
<dbReference type="InterPro" id="IPR023168">
    <property type="entry name" value="GatB_Yqey_C_2"/>
</dbReference>
<dbReference type="Proteomes" id="UP000317638">
    <property type="component" value="Unassembled WGS sequence"/>
</dbReference>
<reference evidence="1 2" key="1">
    <citation type="submission" date="2019-07" db="EMBL/GenBank/DDBJ databases">
        <authorList>
            <person name="Zhou L.-Y."/>
        </authorList>
    </citation>
    <scope>NUCLEOTIDE SEQUENCE [LARGE SCALE GENOMIC DNA]</scope>
    <source>
        <strain evidence="1 2">YIM 101269</strain>
    </source>
</reference>
<dbReference type="SUPFAM" id="SSF89095">
    <property type="entry name" value="GatB/YqeY motif"/>
    <property type="match status" value="1"/>
</dbReference>
<dbReference type="InterPro" id="IPR003789">
    <property type="entry name" value="Asn/Gln_tRNA_amidoTrase-B-like"/>
</dbReference>
<comment type="caution">
    <text evidence="1">The sequence shown here is derived from an EMBL/GenBank/DDBJ whole genome shotgun (WGS) entry which is preliminary data.</text>
</comment>